<sequence length="697" mass="81480">RGLNTFYSCDLKPGFAKCNDYFDEQRNITLYSNTSFRAIGAIVYCACDQKCAFFNDCCEDIGQDRIEFSKFDIEVVKPKCEYVKLEDYLFRQTYAKLYVIKKCPTIWNNEVVKRRCETEFSMEQIYPYEIIDESLHLNSVMIFSNKTKVYYRNIFCALCNEDVDQLTSFEISIKCHTFGKVPKIFNRMNVTVEMLKKEVHFENFTKSWHLRFKDHVYSCAFHREELMKFLKQQPIENRRPCIPSIDECVADWKNENTRRKCHSYTNYVISSKPPWNLYKNFHCAQCNGENGEIECERIESNVGISPFISTSLRIKSLPLLLDIKIKAGNMINNKECLFSKAQVFNPFSRKCEDFSCFQNFEKDEEKGSCKSKEHFENSGLKANCKAITIEHSLVTLINASMIYVNKTAKYYSENEFEIDEKAKKVSLCISDHFHSFPEMHHYIQAILSILFICLSIFCLIIHIAAHCILPNLQTEPVKPDANNTFCVINGVMMHYFYLCGFFWMNVMSIDVFAVFRQNTKRANSSSINVKYWVYAWITPSIIVSVALLNEFLLPNNDYQALYGSKVCWISQRRALLVFFALPLMLILIVNILLFCLTVKHLLTFQKSTRMVLDKNEHKIKFELYLKLSLLMGFTWIFGFFACFNGISFLWYPFIVFNGLQGVFMFLSFTCKRKNYHLLKGIVSTSPKNSSRLMESSV</sequence>
<evidence type="ECO:0000313" key="7">
    <source>
        <dbReference type="EMBL" id="RWS01209.1"/>
    </source>
</evidence>
<evidence type="ECO:0000256" key="3">
    <source>
        <dbReference type="ARBA" id="ARBA00022989"/>
    </source>
</evidence>
<accession>A0A3S3RKX9</accession>
<protein>
    <recommendedName>
        <fullName evidence="6">G-protein coupled receptors family 2 profile 2 domain-containing protein</fullName>
    </recommendedName>
</protein>
<evidence type="ECO:0000256" key="1">
    <source>
        <dbReference type="ARBA" id="ARBA00004141"/>
    </source>
</evidence>
<dbReference type="EMBL" id="NCKU01009627">
    <property type="protein sequence ID" value="RWS01209.1"/>
    <property type="molecule type" value="Genomic_DNA"/>
</dbReference>
<dbReference type="PROSITE" id="PS50261">
    <property type="entry name" value="G_PROTEIN_RECEP_F2_4"/>
    <property type="match status" value="1"/>
</dbReference>
<dbReference type="GO" id="GO:0007166">
    <property type="term" value="P:cell surface receptor signaling pathway"/>
    <property type="evidence" value="ECO:0007669"/>
    <property type="project" value="InterPro"/>
</dbReference>
<dbReference type="InterPro" id="IPR017981">
    <property type="entry name" value="GPCR_2-like_7TM"/>
</dbReference>
<proteinExistence type="predicted"/>
<gene>
    <name evidence="7" type="ORF">B4U79_14573</name>
</gene>
<feature type="transmembrane region" description="Helical" evidence="5">
    <location>
        <begin position="574"/>
        <end position="602"/>
    </location>
</feature>
<dbReference type="InterPro" id="IPR000832">
    <property type="entry name" value="GPCR_2_secretin-like"/>
</dbReference>
<dbReference type="InterPro" id="IPR053231">
    <property type="entry name" value="GPCR_LN-TM7"/>
</dbReference>
<comment type="subcellular location">
    <subcellularLocation>
        <location evidence="1">Membrane</location>
        <topology evidence="1">Multi-pass membrane protein</topology>
    </subcellularLocation>
</comment>
<dbReference type="CDD" id="cd15039">
    <property type="entry name" value="7tmB3_Methuselah-like"/>
    <property type="match status" value="1"/>
</dbReference>
<feature type="domain" description="G-protein coupled receptors family 2 profile 2" evidence="6">
    <location>
        <begin position="442"/>
        <end position="672"/>
    </location>
</feature>
<dbReference type="Gene3D" id="1.20.1070.10">
    <property type="entry name" value="Rhodopsin 7-helix transmembrane proteins"/>
    <property type="match status" value="1"/>
</dbReference>
<evidence type="ECO:0000313" key="8">
    <source>
        <dbReference type="Proteomes" id="UP000285301"/>
    </source>
</evidence>
<dbReference type="PANTHER" id="PTHR45902">
    <property type="entry name" value="LATROPHILIN RECEPTOR-LIKE PROTEIN A"/>
    <property type="match status" value="1"/>
</dbReference>
<keyword evidence="4 5" id="KW-0472">Membrane</keyword>
<dbReference type="Pfam" id="PF00002">
    <property type="entry name" value="7tm_2"/>
    <property type="match status" value="1"/>
</dbReference>
<evidence type="ECO:0000256" key="5">
    <source>
        <dbReference type="SAM" id="Phobius"/>
    </source>
</evidence>
<feature type="non-terminal residue" evidence="7">
    <location>
        <position position="1"/>
    </location>
</feature>
<evidence type="ECO:0000259" key="6">
    <source>
        <dbReference type="PROSITE" id="PS50261"/>
    </source>
</evidence>
<dbReference type="GO" id="GO:0016020">
    <property type="term" value="C:membrane"/>
    <property type="evidence" value="ECO:0007669"/>
    <property type="project" value="UniProtKB-SubCell"/>
</dbReference>
<dbReference type="OrthoDB" id="6506272at2759"/>
<dbReference type="Proteomes" id="UP000285301">
    <property type="component" value="Unassembled WGS sequence"/>
</dbReference>
<keyword evidence="3 5" id="KW-1133">Transmembrane helix</keyword>
<reference evidence="7 8" key="1">
    <citation type="journal article" date="2018" name="Gigascience">
        <title>Genomes of trombidid mites reveal novel predicted allergens and laterally-transferred genes associated with secondary metabolism.</title>
        <authorList>
            <person name="Dong X."/>
            <person name="Chaisiri K."/>
            <person name="Xia D."/>
            <person name="Armstrong S.D."/>
            <person name="Fang Y."/>
            <person name="Donnelly M.J."/>
            <person name="Kadowaki T."/>
            <person name="McGarry J.W."/>
            <person name="Darby A.C."/>
            <person name="Makepeace B.L."/>
        </authorList>
    </citation>
    <scope>NUCLEOTIDE SEQUENCE [LARGE SCALE GENOMIC DNA]</scope>
    <source>
        <strain evidence="7">UoL-WK</strain>
    </source>
</reference>
<dbReference type="AlphaFoldDB" id="A0A3S3RKX9"/>
<name>A0A3S3RKX9_9ACAR</name>
<feature type="transmembrane region" description="Helical" evidence="5">
    <location>
        <begin position="442"/>
        <end position="465"/>
    </location>
</feature>
<evidence type="ECO:0000256" key="2">
    <source>
        <dbReference type="ARBA" id="ARBA00022692"/>
    </source>
</evidence>
<dbReference type="PANTHER" id="PTHR45902:SF4">
    <property type="entry name" value="G-PROTEIN COUPLED RECEPTORS FAMILY 2 PROFILE 2 DOMAIN-CONTAINING PROTEIN"/>
    <property type="match status" value="1"/>
</dbReference>
<keyword evidence="2 5" id="KW-0812">Transmembrane</keyword>
<evidence type="ECO:0000256" key="4">
    <source>
        <dbReference type="ARBA" id="ARBA00023136"/>
    </source>
</evidence>
<dbReference type="STRING" id="1965070.A0A3S3RKX9"/>
<keyword evidence="8" id="KW-1185">Reference proteome</keyword>
<feature type="transmembrane region" description="Helical" evidence="5">
    <location>
        <begin position="495"/>
        <end position="515"/>
    </location>
</feature>
<organism evidence="7 8">
    <name type="scientific">Dinothrombium tinctorium</name>
    <dbReference type="NCBI Taxonomy" id="1965070"/>
    <lineage>
        <taxon>Eukaryota</taxon>
        <taxon>Metazoa</taxon>
        <taxon>Ecdysozoa</taxon>
        <taxon>Arthropoda</taxon>
        <taxon>Chelicerata</taxon>
        <taxon>Arachnida</taxon>
        <taxon>Acari</taxon>
        <taxon>Acariformes</taxon>
        <taxon>Trombidiformes</taxon>
        <taxon>Prostigmata</taxon>
        <taxon>Anystina</taxon>
        <taxon>Parasitengona</taxon>
        <taxon>Trombidioidea</taxon>
        <taxon>Trombidiidae</taxon>
        <taxon>Dinothrombium</taxon>
    </lineage>
</organism>
<comment type="caution">
    <text evidence="7">The sequence shown here is derived from an EMBL/GenBank/DDBJ whole genome shotgun (WGS) entry which is preliminary data.</text>
</comment>
<feature type="transmembrane region" description="Helical" evidence="5">
    <location>
        <begin position="531"/>
        <end position="554"/>
    </location>
</feature>
<dbReference type="GO" id="GO:0004930">
    <property type="term" value="F:G protein-coupled receptor activity"/>
    <property type="evidence" value="ECO:0007669"/>
    <property type="project" value="InterPro"/>
</dbReference>